<proteinExistence type="inferred from homology"/>
<evidence type="ECO:0000256" key="8">
    <source>
        <dbReference type="ARBA" id="ARBA00023264"/>
    </source>
</evidence>
<dbReference type="PANTHER" id="PTHR12358">
    <property type="entry name" value="SPHINGOSINE KINASE"/>
    <property type="match status" value="1"/>
</dbReference>
<comment type="similarity">
    <text evidence="2">Belongs to the diacylglycerol/lipid kinase family.</text>
</comment>
<keyword evidence="7" id="KW-0444">Lipid biosynthesis</keyword>
<dbReference type="Pfam" id="PF19279">
    <property type="entry name" value="YegS_C"/>
    <property type="match status" value="1"/>
</dbReference>
<comment type="cofactor">
    <cofactor evidence="1">
        <name>Mg(2+)</name>
        <dbReference type="ChEBI" id="CHEBI:18420"/>
    </cofactor>
</comment>
<comment type="caution">
    <text evidence="10">The sequence shown here is derived from an EMBL/GenBank/DDBJ whole genome shotgun (WGS) entry which is preliminary data.</text>
</comment>
<dbReference type="GO" id="GO:0016301">
    <property type="term" value="F:kinase activity"/>
    <property type="evidence" value="ECO:0007669"/>
    <property type="project" value="UniProtKB-KW"/>
</dbReference>
<dbReference type="EMBL" id="NBXE01000002">
    <property type="protein sequence ID" value="RFA29617.1"/>
    <property type="molecule type" value="Genomic_DNA"/>
</dbReference>
<dbReference type="PANTHER" id="PTHR12358:SF106">
    <property type="entry name" value="LIPID KINASE YEGS"/>
    <property type="match status" value="1"/>
</dbReference>
<name>A0A3E0WGF8_9MICO</name>
<gene>
    <name evidence="10" type="ORF">B7R25_01145</name>
</gene>
<evidence type="ECO:0000259" key="9">
    <source>
        <dbReference type="PROSITE" id="PS50146"/>
    </source>
</evidence>
<dbReference type="PROSITE" id="PS50146">
    <property type="entry name" value="DAGK"/>
    <property type="match status" value="1"/>
</dbReference>
<evidence type="ECO:0000256" key="5">
    <source>
        <dbReference type="ARBA" id="ARBA00022777"/>
    </source>
</evidence>
<keyword evidence="5 10" id="KW-0418">Kinase</keyword>
<dbReference type="InterPro" id="IPR050187">
    <property type="entry name" value="Lipid_Phosphate_FormReg"/>
</dbReference>
<keyword evidence="3" id="KW-0808">Transferase</keyword>
<dbReference type="InterPro" id="IPR045540">
    <property type="entry name" value="YegS/DAGK_C"/>
</dbReference>
<evidence type="ECO:0000256" key="4">
    <source>
        <dbReference type="ARBA" id="ARBA00022741"/>
    </source>
</evidence>
<evidence type="ECO:0000313" key="10">
    <source>
        <dbReference type="EMBL" id="RFA29617.1"/>
    </source>
</evidence>
<reference evidence="10 11" key="1">
    <citation type="submission" date="2017-04" db="EMBL/GenBank/DDBJ databases">
        <title>Comparative genome analysis of Subtercola boreus.</title>
        <authorList>
            <person name="Cho Y.-J."/>
            <person name="Cho A."/>
            <person name="Kim O.-S."/>
            <person name="Lee J.-I."/>
        </authorList>
    </citation>
    <scope>NUCLEOTIDE SEQUENCE [LARGE SCALE GENOMIC DNA]</scope>
    <source>
        <strain evidence="10 11">P28004</strain>
    </source>
</reference>
<evidence type="ECO:0000313" key="11">
    <source>
        <dbReference type="Proteomes" id="UP000257080"/>
    </source>
</evidence>
<dbReference type="Gene3D" id="2.60.200.40">
    <property type="match status" value="1"/>
</dbReference>
<evidence type="ECO:0000256" key="2">
    <source>
        <dbReference type="ARBA" id="ARBA00005983"/>
    </source>
</evidence>
<keyword evidence="7" id="KW-0594">Phospholipid biosynthesis</keyword>
<evidence type="ECO:0000256" key="6">
    <source>
        <dbReference type="ARBA" id="ARBA00022840"/>
    </source>
</evidence>
<keyword evidence="6" id="KW-0067">ATP-binding</keyword>
<evidence type="ECO:0000256" key="3">
    <source>
        <dbReference type="ARBA" id="ARBA00022679"/>
    </source>
</evidence>
<dbReference type="Gene3D" id="3.40.50.10330">
    <property type="entry name" value="Probable inorganic polyphosphate/atp-NAD kinase, domain 1"/>
    <property type="match status" value="1"/>
</dbReference>
<dbReference type="InterPro" id="IPR016064">
    <property type="entry name" value="NAD/diacylglycerol_kinase_sf"/>
</dbReference>
<accession>A0A3E0WGF8</accession>
<dbReference type="InterPro" id="IPR001206">
    <property type="entry name" value="Diacylglycerol_kinase_cat_dom"/>
</dbReference>
<dbReference type="InterPro" id="IPR017438">
    <property type="entry name" value="ATP-NAD_kinase_N"/>
</dbReference>
<feature type="domain" description="DAGKc" evidence="9">
    <location>
        <begin position="11"/>
        <end position="141"/>
    </location>
</feature>
<dbReference type="AlphaFoldDB" id="A0A3E0WGF8"/>
<dbReference type="Pfam" id="PF00781">
    <property type="entry name" value="DAGK_cat"/>
    <property type="match status" value="1"/>
</dbReference>
<dbReference type="GO" id="GO:0005886">
    <property type="term" value="C:plasma membrane"/>
    <property type="evidence" value="ECO:0007669"/>
    <property type="project" value="TreeGrafter"/>
</dbReference>
<keyword evidence="7" id="KW-0443">Lipid metabolism</keyword>
<sequence>MAEAEQPTPLPGIERAAVVLNPIKVDAVKLRAAVERRTSEAGWGETLWYETTTTDAGQLVTSEAVRAGAAVVMAAGGDGTVRAVAEALRGTGVPLALLPSGTGNLLARNLDLTMDFDEAITLMFTGYDRSIDLGLIDILRPDGGAASTHVFLVIAGLGIDAKMIANTNSKLKKAVGWLAYVDGGIRALPELRSIRMQVSIDGEEPWRSVSSHSVMAGNCGLLPGGILLIPEAKPDDGVLDFMALRPQGPFGWIRAWNKVTIENGVLAKSAAGRRLIDISPEVKDVIYAQGTDLRLLLEEPQEIQLDGDEFGAATSLHIRVDPGALRVRV</sequence>
<keyword evidence="4" id="KW-0547">Nucleotide-binding</keyword>
<evidence type="ECO:0000256" key="7">
    <source>
        <dbReference type="ARBA" id="ARBA00023209"/>
    </source>
</evidence>
<organism evidence="10 11">
    <name type="scientific">Subtercola boreus</name>
    <dbReference type="NCBI Taxonomy" id="120213"/>
    <lineage>
        <taxon>Bacteria</taxon>
        <taxon>Bacillati</taxon>
        <taxon>Actinomycetota</taxon>
        <taxon>Actinomycetes</taxon>
        <taxon>Micrococcales</taxon>
        <taxon>Microbacteriaceae</taxon>
        <taxon>Subtercola</taxon>
    </lineage>
</organism>
<dbReference type="Proteomes" id="UP000257080">
    <property type="component" value="Unassembled WGS sequence"/>
</dbReference>
<protein>
    <submittedName>
        <fullName evidence="10">Diacylglycerol kinase</fullName>
    </submittedName>
</protein>
<dbReference type="SUPFAM" id="SSF111331">
    <property type="entry name" value="NAD kinase/diacylglycerol kinase-like"/>
    <property type="match status" value="1"/>
</dbReference>
<evidence type="ECO:0000256" key="1">
    <source>
        <dbReference type="ARBA" id="ARBA00001946"/>
    </source>
</evidence>
<keyword evidence="8" id="KW-1208">Phospholipid metabolism</keyword>
<dbReference type="GO" id="GO:0008654">
    <property type="term" value="P:phospholipid biosynthetic process"/>
    <property type="evidence" value="ECO:0007669"/>
    <property type="project" value="UniProtKB-KW"/>
</dbReference>
<dbReference type="GO" id="GO:0005524">
    <property type="term" value="F:ATP binding"/>
    <property type="evidence" value="ECO:0007669"/>
    <property type="project" value="UniProtKB-KW"/>
</dbReference>